<keyword evidence="3" id="KW-1185">Reference proteome</keyword>
<evidence type="ECO:0000313" key="2">
    <source>
        <dbReference type="EMBL" id="KAF9614205.1"/>
    </source>
</evidence>
<sequence>MKKNLRLFMNERMDTHQFAWKCWKVHKAKQYELSITLEEKEKECIALKDKLGMYENDKIVTQNELREYKVICDVLKEKLTRVEESCELEKSNKDQEEKLTKLNEENAVLKCEKRKAEDELEAQNERYKPVGNREKMLEPNFRDNLSQGYFGSRSSRFPRQGGEI</sequence>
<feature type="compositionally biased region" description="Basic and acidic residues" evidence="1">
    <location>
        <begin position="116"/>
        <end position="141"/>
    </location>
</feature>
<comment type="caution">
    <text evidence="2">The sequence shown here is derived from an EMBL/GenBank/DDBJ whole genome shotgun (WGS) entry which is preliminary data.</text>
</comment>
<organism evidence="2 3">
    <name type="scientific">Coptis chinensis</name>
    <dbReference type="NCBI Taxonomy" id="261450"/>
    <lineage>
        <taxon>Eukaryota</taxon>
        <taxon>Viridiplantae</taxon>
        <taxon>Streptophyta</taxon>
        <taxon>Embryophyta</taxon>
        <taxon>Tracheophyta</taxon>
        <taxon>Spermatophyta</taxon>
        <taxon>Magnoliopsida</taxon>
        <taxon>Ranunculales</taxon>
        <taxon>Ranunculaceae</taxon>
        <taxon>Coptidoideae</taxon>
        <taxon>Coptis</taxon>
    </lineage>
</organism>
<name>A0A835I9Y7_9MAGN</name>
<gene>
    <name evidence="2" type="ORF">IFM89_015713</name>
</gene>
<dbReference type="Proteomes" id="UP000631114">
    <property type="component" value="Unassembled WGS sequence"/>
</dbReference>
<dbReference type="EMBL" id="JADFTS010000003">
    <property type="protein sequence ID" value="KAF9614205.1"/>
    <property type="molecule type" value="Genomic_DNA"/>
</dbReference>
<evidence type="ECO:0000313" key="3">
    <source>
        <dbReference type="Proteomes" id="UP000631114"/>
    </source>
</evidence>
<reference evidence="2 3" key="1">
    <citation type="submission" date="2020-10" db="EMBL/GenBank/DDBJ databases">
        <title>The Coptis chinensis genome and diversification of protoberbering-type alkaloids.</title>
        <authorList>
            <person name="Wang B."/>
            <person name="Shu S."/>
            <person name="Song C."/>
            <person name="Liu Y."/>
        </authorList>
    </citation>
    <scope>NUCLEOTIDE SEQUENCE [LARGE SCALE GENOMIC DNA]</scope>
    <source>
        <strain evidence="2">HL-2020</strain>
        <tissue evidence="2">Leaf</tissue>
    </source>
</reference>
<evidence type="ECO:0000256" key="1">
    <source>
        <dbReference type="SAM" id="MobiDB-lite"/>
    </source>
</evidence>
<dbReference type="AlphaFoldDB" id="A0A835I9Y7"/>
<accession>A0A835I9Y7</accession>
<protein>
    <submittedName>
        <fullName evidence="2">Uncharacterized protein</fullName>
    </submittedName>
</protein>
<feature type="compositionally biased region" description="Polar residues" evidence="1">
    <location>
        <begin position="143"/>
        <end position="157"/>
    </location>
</feature>
<proteinExistence type="predicted"/>
<feature type="region of interest" description="Disordered" evidence="1">
    <location>
        <begin position="116"/>
        <end position="164"/>
    </location>
</feature>